<dbReference type="InterPro" id="IPR029062">
    <property type="entry name" value="Class_I_gatase-like"/>
</dbReference>
<evidence type="ECO:0000256" key="1">
    <source>
        <dbReference type="SAM" id="MobiDB-lite"/>
    </source>
</evidence>
<feature type="signal peptide" evidence="2">
    <location>
        <begin position="1"/>
        <end position="20"/>
    </location>
</feature>
<keyword evidence="5" id="KW-1185">Reference proteome</keyword>
<organism evidence="4 5">
    <name type="scientific">Fusarium poae</name>
    <dbReference type="NCBI Taxonomy" id="36050"/>
    <lineage>
        <taxon>Eukaryota</taxon>
        <taxon>Fungi</taxon>
        <taxon>Dikarya</taxon>
        <taxon>Ascomycota</taxon>
        <taxon>Pezizomycotina</taxon>
        <taxon>Sordariomycetes</taxon>
        <taxon>Hypocreomycetidae</taxon>
        <taxon>Hypocreales</taxon>
        <taxon>Nectriaceae</taxon>
        <taxon>Fusarium</taxon>
    </lineage>
</organism>
<feature type="region of interest" description="Disordered" evidence="1">
    <location>
        <begin position="255"/>
        <end position="277"/>
    </location>
</feature>
<name>A0A1B8ANJ2_FUSPO</name>
<evidence type="ECO:0000313" key="5">
    <source>
        <dbReference type="Proteomes" id="UP000091967"/>
    </source>
</evidence>
<dbReference type="Proteomes" id="UP000091967">
    <property type="component" value="Unassembled WGS sequence"/>
</dbReference>
<protein>
    <recommendedName>
        <fullName evidence="3">DJ-1/PfpI domain-containing protein</fullName>
    </recommendedName>
</protein>
<comment type="caution">
    <text evidence="4">The sequence shown here is derived from an EMBL/GenBank/DDBJ whole genome shotgun (WGS) entry which is preliminary data.</text>
</comment>
<dbReference type="OMA" id="THWAFIP"/>
<dbReference type="PANTHER" id="PTHR43130:SF15">
    <property type="entry name" value="THIJ_PFPI FAMILY PROTEIN (AFU_ORTHOLOGUE AFUA_5G14240)"/>
    <property type="match status" value="1"/>
</dbReference>
<dbReference type="SUPFAM" id="SSF52317">
    <property type="entry name" value="Class I glutamine amidotransferase-like"/>
    <property type="match status" value="1"/>
</dbReference>
<feature type="domain" description="DJ-1/PfpI" evidence="3">
    <location>
        <begin position="58"/>
        <end position="232"/>
    </location>
</feature>
<sequence>MKISASVVAGAFTLFTTASSSVIDRYDEHYPNYIREAEPTCITPGVIPNITGSDIRNVGVVLFQAFDMMDVFGPLDPLQLISLGVQQLNLYLIAETLDPVTTAPVAMNKFDSSFFPTIPPTNTFDDDLDLDLLIVPGGAGARNPDLQAATSYIAKMYPNVKVLMTICTGAGVAARSGVLDGHMATTNKNAWATMKQMGPKVNWVSPARYVIDGKVWSSSGVTSGLDLIFAFITTFWGKEQSERLAGMTEHVPRDATDDPFANHYNIPPTEAQPCSEP</sequence>
<evidence type="ECO:0000313" key="4">
    <source>
        <dbReference type="EMBL" id="OBS22057.1"/>
    </source>
</evidence>
<accession>A0A1B8ANJ2</accession>
<dbReference type="PANTHER" id="PTHR43130">
    <property type="entry name" value="ARAC-FAMILY TRANSCRIPTIONAL REGULATOR"/>
    <property type="match status" value="1"/>
</dbReference>
<dbReference type="CDD" id="cd03139">
    <property type="entry name" value="GATase1_PfpI_2"/>
    <property type="match status" value="1"/>
</dbReference>
<dbReference type="STRING" id="36050.A0A1B8ANJ2"/>
<dbReference type="InterPro" id="IPR052158">
    <property type="entry name" value="INH-QAR"/>
</dbReference>
<gene>
    <name evidence="4" type="ORF">FPOA_08394</name>
</gene>
<dbReference type="Gene3D" id="3.40.50.880">
    <property type="match status" value="1"/>
</dbReference>
<reference evidence="4 5" key="1">
    <citation type="submission" date="2016-06" db="EMBL/GenBank/DDBJ databases">
        <title>Living apart together: crosstalk between the core and supernumerary genomes in a fungal plant pathogen.</title>
        <authorList>
            <person name="Vanheule A."/>
            <person name="Audenaert K."/>
            <person name="Warris S."/>
            <person name="Van De Geest H."/>
            <person name="Schijlen E."/>
            <person name="Hofte M."/>
            <person name="De Saeger S."/>
            <person name="Haesaert G."/>
            <person name="Waalwijk C."/>
            <person name="Van Der Lee T."/>
        </authorList>
    </citation>
    <scope>NUCLEOTIDE SEQUENCE [LARGE SCALE GENOMIC DNA]</scope>
    <source>
        <strain evidence="4 5">2516</strain>
    </source>
</reference>
<feature type="chain" id="PRO_5008603017" description="DJ-1/PfpI domain-containing protein" evidence="2">
    <location>
        <begin position="21"/>
        <end position="277"/>
    </location>
</feature>
<evidence type="ECO:0000259" key="3">
    <source>
        <dbReference type="Pfam" id="PF01965"/>
    </source>
</evidence>
<proteinExistence type="predicted"/>
<dbReference type="AlphaFoldDB" id="A0A1B8ANJ2"/>
<evidence type="ECO:0000256" key="2">
    <source>
        <dbReference type="SAM" id="SignalP"/>
    </source>
</evidence>
<dbReference type="InterPro" id="IPR002818">
    <property type="entry name" value="DJ-1/PfpI"/>
</dbReference>
<dbReference type="Pfam" id="PF01965">
    <property type="entry name" value="DJ-1_PfpI"/>
    <property type="match status" value="1"/>
</dbReference>
<dbReference type="EMBL" id="LYXU01000003">
    <property type="protein sequence ID" value="OBS22057.1"/>
    <property type="molecule type" value="Genomic_DNA"/>
</dbReference>
<keyword evidence="2" id="KW-0732">Signal</keyword>